<gene>
    <name evidence="1" type="ORF">L6164_015042</name>
</gene>
<reference evidence="1 2" key="1">
    <citation type="journal article" date="2022" name="DNA Res.">
        <title>Chromosomal-level genome assembly of the orchid tree Bauhinia variegata (Leguminosae; Cercidoideae) supports the allotetraploid origin hypothesis of Bauhinia.</title>
        <authorList>
            <person name="Zhong Y."/>
            <person name="Chen Y."/>
            <person name="Zheng D."/>
            <person name="Pang J."/>
            <person name="Liu Y."/>
            <person name="Luo S."/>
            <person name="Meng S."/>
            <person name="Qian L."/>
            <person name="Wei D."/>
            <person name="Dai S."/>
            <person name="Zhou R."/>
        </authorList>
    </citation>
    <scope>NUCLEOTIDE SEQUENCE [LARGE SCALE GENOMIC DNA]</scope>
    <source>
        <strain evidence="1">BV-YZ2020</strain>
    </source>
</reference>
<dbReference type="EMBL" id="CM039431">
    <property type="protein sequence ID" value="KAI4336526.1"/>
    <property type="molecule type" value="Genomic_DNA"/>
</dbReference>
<organism evidence="1 2">
    <name type="scientific">Bauhinia variegata</name>
    <name type="common">Purple orchid tree</name>
    <name type="synonym">Phanera variegata</name>
    <dbReference type="NCBI Taxonomy" id="167791"/>
    <lineage>
        <taxon>Eukaryota</taxon>
        <taxon>Viridiplantae</taxon>
        <taxon>Streptophyta</taxon>
        <taxon>Embryophyta</taxon>
        <taxon>Tracheophyta</taxon>
        <taxon>Spermatophyta</taxon>
        <taxon>Magnoliopsida</taxon>
        <taxon>eudicotyledons</taxon>
        <taxon>Gunneridae</taxon>
        <taxon>Pentapetalae</taxon>
        <taxon>rosids</taxon>
        <taxon>fabids</taxon>
        <taxon>Fabales</taxon>
        <taxon>Fabaceae</taxon>
        <taxon>Cercidoideae</taxon>
        <taxon>Cercideae</taxon>
        <taxon>Bauhiniinae</taxon>
        <taxon>Bauhinia</taxon>
    </lineage>
</organism>
<evidence type="ECO:0000313" key="2">
    <source>
        <dbReference type="Proteomes" id="UP000828941"/>
    </source>
</evidence>
<evidence type="ECO:0000313" key="1">
    <source>
        <dbReference type="EMBL" id="KAI4336526.1"/>
    </source>
</evidence>
<proteinExistence type="predicted"/>
<sequence>MTMVPAHKLSKQEQQNQRKKQNHHLVYGSGYGDGCGGGYATETTDGIVMSGRIEGYNWSEYYLGSDLAVSRHSHMAEDESTSNSFNEAAGSSEGRQDNKEQPWLSLQLSIGCQTASPSTSISTDHHDRDPTLIIPPTPSALSSGLVELDLLPSGAAHSHSLSRPFQFQFQLPETSPRAFLGYPASVSTLSASTGASILQQQTTGGPSFAQHQEINWAFGPLGMPSSSSWRPPVPLGSYFPSPLQFPAAAFDVAGPSSDIKVVDPPRRHHTGIWFMLQASHNQAKEPFLPQIPKSYLRIKDGRMTVRLLMKYLVNKLRLESESEIEIRCRGQQLVPLLTLEHVRDNIWTRGSSSSSPGSRDAATTTTLLSESSTTNHIMVLHYGRSASS</sequence>
<dbReference type="Proteomes" id="UP000828941">
    <property type="component" value="Chromosome 6"/>
</dbReference>
<comment type="caution">
    <text evidence="1">The sequence shown here is derived from an EMBL/GenBank/DDBJ whole genome shotgun (WGS) entry which is preliminary data.</text>
</comment>
<keyword evidence="2" id="KW-1185">Reference proteome</keyword>
<accession>A0ACB9NN09</accession>
<name>A0ACB9NN09_BAUVA</name>
<protein>
    <submittedName>
        <fullName evidence="1">Uncharacterized protein</fullName>
    </submittedName>
</protein>